<keyword evidence="3" id="KW-1185">Reference proteome</keyword>
<dbReference type="CDD" id="cd04301">
    <property type="entry name" value="NAT_SF"/>
    <property type="match status" value="1"/>
</dbReference>
<evidence type="ECO:0000313" key="2">
    <source>
        <dbReference type="EMBL" id="MFC5888944.1"/>
    </source>
</evidence>
<sequence length="319" mass="34985">MIVRPTAPSDLDRVLPLIVPDPATGLTADTYRTRLADGEYRPDWTWVAEDAPGGAPLALAVWWGDPDGDLPDALDAVFVHDSVQSAADRTDLAAQLLTAAHAAYAGAGADAAPEYHLVLPGDWRDRPEAVAAVAWRREAARRAGLPAGLERLRYEWTPPAGLPEPSGRLLLHPEPDDEVFVDLFRRVLVGTLDTDSRKEAERLGAEAQARADVAFYRDTMLGDRSWWRIARTPDGEPVGFGIPSRNHAFPVVGYLGVVPEHRGRRYGDDILAEITRILAAETAPERVRADTDLTNTPMAAAFDRLGYRNDTRRLVLSPH</sequence>
<dbReference type="Pfam" id="PF00583">
    <property type="entry name" value="Acetyltransf_1"/>
    <property type="match status" value="1"/>
</dbReference>
<proteinExistence type="predicted"/>
<dbReference type="EC" id="2.3.-.-" evidence="2"/>
<accession>A0ABW1F4U7</accession>
<protein>
    <submittedName>
        <fullName evidence="2">GNAT family N-acetyltransferase</fullName>
        <ecNumber evidence="2">2.3.-.-</ecNumber>
    </submittedName>
</protein>
<dbReference type="InterPro" id="IPR000182">
    <property type="entry name" value="GNAT_dom"/>
</dbReference>
<name>A0ABW1F4U7_9ACTN</name>
<dbReference type="Proteomes" id="UP001596067">
    <property type="component" value="Unassembled WGS sequence"/>
</dbReference>
<evidence type="ECO:0000313" key="3">
    <source>
        <dbReference type="Proteomes" id="UP001596067"/>
    </source>
</evidence>
<gene>
    <name evidence="2" type="ORF">ACFP0N_28645</name>
</gene>
<dbReference type="PROSITE" id="PS51186">
    <property type="entry name" value="GNAT"/>
    <property type="match status" value="1"/>
</dbReference>
<reference evidence="3" key="1">
    <citation type="journal article" date="2019" name="Int. J. Syst. Evol. Microbiol.">
        <title>The Global Catalogue of Microorganisms (GCM) 10K type strain sequencing project: providing services to taxonomists for standard genome sequencing and annotation.</title>
        <authorList>
            <consortium name="The Broad Institute Genomics Platform"/>
            <consortium name="The Broad Institute Genome Sequencing Center for Infectious Disease"/>
            <person name="Wu L."/>
            <person name="Ma J."/>
        </authorList>
    </citation>
    <scope>NUCLEOTIDE SEQUENCE [LARGE SCALE GENOMIC DNA]</scope>
    <source>
        <strain evidence="3">CGMCC 4.1469</strain>
    </source>
</reference>
<evidence type="ECO:0000259" key="1">
    <source>
        <dbReference type="PROSITE" id="PS51186"/>
    </source>
</evidence>
<keyword evidence="2" id="KW-0808">Transferase</keyword>
<keyword evidence="2" id="KW-0012">Acyltransferase</keyword>
<feature type="domain" description="N-acetyltransferase" evidence="1">
    <location>
        <begin position="187"/>
        <end position="319"/>
    </location>
</feature>
<comment type="caution">
    <text evidence="2">The sequence shown here is derived from an EMBL/GenBank/DDBJ whole genome shotgun (WGS) entry which is preliminary data.</text>
</comment>
<dbReference type="Gene3D" id="3.40.630.30">
    <property type="match status" value="1"/>
</dbReference>
<organism evidence="2 3">
    <name type="scientific">Kitasatospora aburaviensis</name>
    <dbReference type="NCBI Taxonomy" id="67265"/>
    <lineage>
        <taxon>Bacteria</taxon>
        <taxon>Bacillati</taxon>
        <taxon>Actinomycetota</taxon>
        <taxon>Actinomycetes</taxon>
        <taxon>Kitasatosporales</taxon>
        <taxon>Streptomycetaceae</taxon>
        <taxon>Kitasatospora</taxon>
    </lineage>
</organism>
<dbReference type="InterPro" id="IPR016181">
    <property type="entry name" value="Acyl_CoA_acyltransferase"/>
</dbReference>
<dbReference type="EMBL" id="JBHSOD010000048">
    <property type="protein sequence ID" value="MFC5888944.1"/>
    <property type="molecule type" value="Genomic_DNA"/>
</dbReference>
<dbReference type="SUPFAM" id="SSF55729">
    <property type="entry name" value="Acyl-CoA N-acyltransferases (Nat)"/>
    <property type="match status" value="2"/>
</dbReference>
<dbReference type="RefSeq" id="WP_313766899.1">
    <property type="nucleotide sequence ID" value="NZ_BAAAVH010000007.1"/>
</dbReference>
<dbReference type="GO" id="GO:0016746">
    <property type="term" value="F:acyltransferase activity"/>
    <property type="evidence" value="ECO:0007669"/>
    <property type="project" value="UniProtKB-KW"/>
</dbReference>